<feature type="transmembrane region" description="Helical" evidence="1">
    <location>
        <begin position="192"/>
        <end position="211"/>
    </location>
</feature>
<dbReference type="EMBL" id="RCHT01000001">
    <property type="protein sequence ID" value="RLL14703.1"/>
    <property type="molecule type" value="Genomic_DNA"/>
</dbReference>
<accession>A0A498CYJ5</accession>
<dbReference type="AlphaFoldDB" id="A0A498CYJ5"/>
<name>A0A498CYJ5_9FIRM</name>
<dbReference type="RefSeq" id="WP_121585798.1">
    <property type="nucleotide sequence ID" value="NZ_DBFSDP010000265.1"/>
</dbReference>
<feature type="transmembrane region" description="Helical" evidence="1">
    <location>
        <begin position="164"/>
        <end position="186"/>
    </location>
</feature>
<keyword evidence="3" id="KW-1185">Reference proteome</keyword>
<dbReference type="InterPro" id="IPR047928">
    <property type="entry name" value="Perm_prefix_1"/>
</dbReference>
<evidence type="ECO:0000313" key="3">
    <source>
        <dbReference type="Proteomes" id="UP000276301"/>
    </source>
</evidence>
<feature type="transmembrane region" description="Helical" evidence="1">
    <location>
        <begin position="114"/>
        <end position="132"/>
    </location>
</feature>
<comment type="caution">
    <text evidence="2">The sequence shown here is derived from an EMBL/GenBank/DDBJ whole genome shotgun (WGS) entry which is preliminary data.</text>
</comment>
<sequence length="215" mass="24502">MQDKLRAFIDTLFEDAPAGKKVVELKEEMLQNLNDKYSDLLSEGKSEEAAYNLAVASVGDVSELLRYLRREEGDSTREQEELMRYRRRSAVVVPIAVILYILSVIPVMLIDRQIGVVSMFAMIAAATGLLIWNSMSKPVYVRQDDTVVEEFKEWKMQSGHRRQAFRSISGAIWSAALAVYFILSFITMAWHITWVIFLITAAVNSIIKAIFDLKE</sequence>
<proteinExistence type="predicted"/>
<gene>
    <name evidence="2" type="ORF">D4A47_01605</name>
</gene>
<organism evidence="2 3">
    <name type="scientific">Anaerotruncus massiliensis</name>
    <name type="common">ex Liu et al. 2021</name>
    <dbReference type="NCBI Taxonomy" id="2321404"/>
    <lineage>
        <taxon>Bacteria</taxon>
        <taxon>Bacillati</taxon>
        <taxon>Bacillota</taxon>
        <taxon>Clostridia</taxon>
        <taxon>Eubacteriales</taxon>
        <taxon>Oscillospiraceae</taxon>
        <taxon>Anaerotruncus</taxon>
    </lineage>
</organism>
<feature type="transmembrane region" description="Helical" evidence="1">
    <location>
        <begin position="89"/>
        <end position="108"/>
    </location>
</feature>
<keyword evidence="1" id="KW-0812">Transmembrane</keyword>
<keyword evidence="1" id="KW-1133">Transmembrane helix</keyword>
<keyword evidence="1" id="KW-0472">Membrane</keyword>
<evidence type="ECO:0000256" key="1">
    <source>
        <dbReference type="SAM" id="Phobius"/>
    </source>
</evidence>
<reference evidence="2 3" key="1">
    <citation type="submission" date="2018-10" db="EMBL/GenBank/DDBJ databases">
        <title>Anaerotruncus faecis sp. nov., isolated from human feces.</title>
        <authorList>
            <person name="Wang Y.-J."/>
        </authorList>
    </citation>
    <scope>NUCLEOTIDE SEQUENCE [LARGE SCALE GENOMIC DNA]</scope>
    <source>
        <strain evidence="2 3">22A2-44</strain>
    </source>
</reference>
<dbReference type="Proteomes" id="UP000276301">
    <property type="component" value="Unassembled WGS sequence"/>
</dbReference>
<evidence type="ECO:0000313" key="2">
    <source>
        <dbReference type="EMBL" id="RLL14703.1"/>
    </source>
</evidence>
<dbReference type="NCBIfam" id="NF038403">
    <property type="entry name" value="perm_prefix_1"/>
    <property type="match status" value="1"/>
</dbReference>
<protein>
    <submittedName>
        <fullName evidence="2">Uncharacterized protein</fullName>
    </submittedName>
</protein>